<comment type="caution">
    <text evidence="2">The sequence shown here is derived from an EMBL/GenBank/DDBJ whole genome shotgun (WGS) entry which is preliminary data.</text>
</comment>
<accession>A0ABS6B6W0</accession>
<feature type="region of interest" description="Disordered" evidence="1">
    <location>
        <begin position="79"/>
        <end position="98"/>
    </location>
</feature>
<dbReference type="RefSeq" id="WP_215920956.1">
    <property type="nucleotide sequence ID" value="NZ_JAHKNI010000009.1"/>
</dbReference>
<keyword evidence="3" id="KW-1185">Reference proteome</keyword>
<name>A0ABS6B6W0_9NOCA</name>
<reference evidence="2 3" key="1">
    <citation type="submission" date="2021-06" db="EMBL/GenBank/DDBJ databases">
        <title>Actinomycetes sequencing.</title>
        <authorList>
            <person name="Shan Q."/>
        </authorList>
    </citation>
    <scope>NUCLEOTIDE SEQUENCE [LARGE SCALE GENOMIC DNA]</scope>
    <source>
        <strain evidence="2 3">NEAU-G5</strain>
    </source>
</reference>
<evidence type="ECO:0000256" key="1">
    <source>
        <dbReference type="SAM" id="MobiDB-lite"/>
    </source>
</evidence>
<evidence type="ECO:0000313" key="2">
    <source>
        <dbReference type="EMBL" id="MBU3065141.1"/>
    </source>
</evidence>
<sequence length="98" mass="11141">MSTYIMLTSSDVVRLLNDIRDEMVALFGISEAEAVARINRKWRGHDLSSETEIILHEDGYFWALVIYFGGTVPDWHRDADRSSWAPTAPPSPDSPCWT</sequence>
<feature type="compositionally biased region" description="Pro residues" evidence="1">
    <location>
        <begin position="87"/>
        <end position="98"/>
    </location>
</feature>
<protein>
    <submittedName>
        <fullName evidence="2">Uncharacterized protein</fullName>
    </submittedName>
</protein>
<proteinExistence type="predicted"/>
<dbReference type="Proteomes" id="UP000733379">
    <property type="component" value="Unassembled WGS sequence"/>
</dbReference>
<gene>
    <name evidence="2" type="ORF">KO481_26880</name>
</gene>
<dbReference type="EMBL" id="JAHKNI010000009">
    <property type="protein sequence ID" value="MBU3065141.1"/>
    <property type="molecule type" value="Genomic_DNA"/>
</dbReference>
<organism evidence="2 3">
    <name type="scientific">Nocardia albiluteola</name>
    <dbReference type="NCBI Taxonomy" id="2842303"/>
    <lineage>
        <taxon>Bacteria</taxon>
        <taxon>Bacillati</taxon>
        <taxon>Actinomycetota</taxon>
        <taxon>Actinomycetes</taxon>
        <taxon>Mycobacteriales</taxon>
        <taxon>Nocardiaceae</taxon>
        <taxon>Nocardia</taxon>
    </lineage>
</organism>
<evidence type="ECO:0000313" key="3">
    <source>
        <dbReference type="Proteomes" id="UP000733379"/>
    </source>
</evidence>